<evidence type="ECO:0000313" key="1">
    <source>
        <dbReference type="EMBL" id="CQR58176.1"/>
    </source>
</evidence>
<accession>A0A0E4CZ60</accession>
<sequence length="55" mass="6056">MLTVPALIGDLSKLVLSRSPLKQFLKQESLAAGCKEGDFFAHDNSLTNRHFLALL</sequence>
<organism evidence="1 2">
    <name type="scientific">Paenibacillus riograndensis SBR5</name>
    <dbReference type="NCBI Taxonomy" id="1073571"/>
    <lineage>
        <taxon>Bacteria</taxon>
        <taxon>Bacillati</taxon>
        <taxon>Bacillota</taxon>
        <taxon>Bacilli</taxon>
        <taxon>Bacillales</taxon>
        <taxon>Paenibacillaceae</taxon>
        <taxon>Paenibacillus</taxon>
        <taxon>Paenibacillus sonchi group</taxon>
    </lineage>
</organism>
<dbReference type="PATRIC" id="fig|1073571.4.peg.6215"/>
<dbReference type="EMBL" id="LN831776">
    <property type="protein sequence ID" value="CQR58176.1"/>
    <property type="molecule type" value="Genomic_DNA"/>
</dbReference>
<dbReference type="Proteomes" id="UP000033163">
    <property type="component" value="Chromosome I"/>
</dbReference>
<name>A0A0E4CZ60_9BACL</name>
<gene>
    <name evidence="1" type="ORF">PRIO_5789</name>
</gene>
<dbReference type="AlphaFoldDB" id="A0A0E4CZ60"/>
<proteinExistence type="predicted"/>
<evidence type="ECO:0000313" key="2">
    <source>
        <dbReference type="Proteomes" id="UP000033163"/>
    </source>
</evidence>
<dbReference type="KEGG" id="pri:PRIO_5789"/>
<protein>
    <submittedName>
        <fullName evidence="1">Uncharacterized protein</fullName>
    </submittedName>
</protein>
<reference evidence="2" key="1">
    <citation type="submission" date="2015-03" db="EMBL/GenBank/DDBJ databases">
        <authorList>
            <person name="Wibberg D."/>
        </authorList>
    </citation>
    <scope>NUCLEOTIDE SEQUENCE [LARGE SCALE GENOMIC DNA]</scope>
</reference>
<dbReference type="HOGENOM" id="CLU_3028031_0_0_9"/>